<proteinExistence type="predicted"/>
<organism evidence="2 3">
    <name type="scientific">Ornithobacterium rhinotracheale</name>
    <dbReference type="NCBI Taxonomy" id="28251"/>
    <lineage>
        <taxon>Bacteria</taxon>
        <taxon>Pseudomonadati</taxon>
        <taxon>Bacteroidota</taxon>
        <taxon>Flavobacteriia</taxon>
        <taxon>Flavobacteriales</taxon>
        <taxon>Weeksellaceae</taxon>
        <taxon>Ornithobacterium</taxon>
    </lineage>
</organism>
<gene>
    <name evidence="2" type="ORF">EQP59_07575</name>
</gene>
<dbReference type="OrthoDB" id="1275288at2"/>
<reference evidence="2 3" key="1">
    <citation type="submission" date="2019-01" db="EMBL/GenBank/DDBJ databases">
        <title>Whole Genome of Ornithobacterium rhinotracheale FARPER-174b.</title>
        <authorList>
            <person name="Tataje-Lavanda L.A."/>
            <person name="Montalvan A."/>
            <person name="Montesinos R."/>
            <person name="Zimic M."/>
            <person name="Fernandez-Sanchez M."/>
            <person name="Fernandez-Diaz M."/>
        </authorList>
    </citation>
    <scope>NUCLEOTIDE SEQUENCE [LARGE SCALE GENOMIC DNA]</scope>
    <source>
        <strain evidence="2 3">FARPER-174b</strain>
    </source>
</reference>
<protein>
    <submittedName>
        <fullName evidence="2">Uncharacterized protein</fullName>
    </submittedName>
</protein>
<dbReference type="Proteomes" id="UP000287701">
    <property type="component" value="Chromosome"/>
</dbReference>
<dbReference type="EMBL" id="CP035107">
    <property type="protein sequence ID" value="QAR31204.1"/>
    <property type="molecule type" value="Genomic_DNA"/>
</dbReference>
<evidence type="ECO:0000313" key="2">
    <source>
        <dbReference type="EMBL" id="QAR31204.1"/>
    </source>
</evidence>
<feature type="signal peptide" evidence="1">
    <location>
        <begin position="1"/>
        <end position="18"/>
    </location>
</feature>
<sequence>MKKNIIILSLLVSSLAYSQINIQSPANSSINQENPFLDASGYNRSNNNVGKGLYFPTTDLRTWEFKTNSINPGKFSTYFDGMIVYNTGEGAPTTDASKGGVRKNLSRGFYYFKNPNQTFPSGSVANGEWVRISDANIYNSNGTLSEERVVDLNGNTLHLDNGVTTVSHNSWVPLIINSTNTDEVGGGGIAIHPNDYSKRVELSTTKEGDFRIYMEGKGDVVKIPKSTADLISAGEYLKVKGKGEEWAYIGGDGAANDVQIGSTNAEVKDVSLWNAANGDEMNLYAKGIRARTMSVGGEVKDITPGSVMEVKADSWFPLTVNSTNAAGGGGIAIHPNDFNKRVELSTTNEGYFRIWANGQDRVYIDKNAGNVGIGTTTPTEKLQITGGNLRLSDLGGSGKRILTVDQQGVVKVSQVKWRWQIYKVGSYNTAYYRNSKFELKLKNTDQLLSINATGVCTFDQRVNITDGEWGDFGLGYPNLKPVNGQPSPSAHELIHYVTFDSAAGTSIPIAGIRFQGGSTYIDTHNPYRTIKAWYDTLHAGNGSCYKNMGFVILIYSYLD</sequence>
<accession>A0A3R5USG4</accession>
<feature type="chain" id="PRO_5018745266" evidence="1">
    <location>
        <begin position="19"/>
        <end position="559"/>
    </location>
</feature>
<evidence type="ECO:0000313" key="3">
    <source>
        <dbReference type="Proteomes" id="UP000287701"/>
    </source>
</evidence>
<dbReference type="RefSeq" id="WP_128501647.1">
    <property type="nucleotide sequence ID" value="NZ_CP035107.1"/>
</dbReference>
<keyword evidence="1" id="KW-0732">Signal</keyword>
<dbReference type="AlphaFoldDB" id="A0A3R5USG4"/>
<evidence type="ECO:0000256" key="1">
    <source>
        <dbReference type="SAM" id="SignalP"/>
    </source>
</evidence>
<name>A0A3R5USG4_ORNRH</name>